<organism evidence="1 2">
    <name type="scientific">Novipirellula galeiformis</name>
    <dbReference type="NCBI Taxonomy" id="2528004"/>
    <lineage>
        <taxon>Bacteria</taxon>
        <taxon>Pseudomonadati</taxon>
        <taxon>Planctomycetota</taxon>
        <taxon>Planctomycetia</taxon>
        <taxon>Pirellulales</taxon>
        <taxon>Pirellulaceae</taxon>
        <taxon>Novipirellula</taxon>
    </lineage>
</organism>
<evidence type="ECO:0000313" key="2">
    <source>
        <dbReference type="Proteomes" id="UP000316304"/>
    </source>
</evidence>
<reference evidence="1 2" key="1">
    <citation type="submission" date="2019-02" db="EMBL/GenBank/DDBJ databases">
        <title>Deep-cultivation of Planctomycetes and their phenomic and genomic characterization uncovers novel biology.</title>
        <authorList>
            <person name="Wiegand S."/>
            <person name="Jogler M."/>
            <person name="Boedeker C."/>
            <person name="Pinto D."/>
            <person name="Vollmers J."/>
            <person name="Rivas-Marin E."/>
            <person name="Kohn T."/>
            <person name="Peeters S.H."/>
            <person name="Heuer A."/>
            <person name="Rast P."/>
            <person name="Oberbeckmann S."/>
            <person name="Bunk B."/>
            <person name="Jeske O."/>
            <person name="Meyerdierks A."/>
            <person name="Storesund J.E."/>
            <person name="Kallscheuer N."/>
            <person name="Luecker S."/>
            <person name="Lage O.M."/>
            <person name="Pohl T."/>
            <person name="Merkel B.J."/>
            <person name="Hornburger P."/>
            <person name="Mueller R.-W."/>
            <person name="Bruemmer F."/>
            <person name="Labrenz M."/>
            <person name="Spormann A.M."/>
            <person name="Op Den Camp H."/>
            <person name="Overmann J."/>
            <person name="Amann R."/>
            <person name="Jetten M.S.M."/>
            <person name="Mascher T."/>
            <person name="Medema M.H."/>
            <person name="Devos D.P."/>
            <person name="Kaster A.-K."/>
            <person name="Ovreas L."/>
            <person name="Rohde M."/>
            <person name="Galperin M.Y."/>
            <person name="Jogler C."/>
        </authorList>
    </citation>
    <scope>NUCLEOTIDE SEQUENCE [LARGE SCALE GENOMIC DNA]</scope>
    <source>
        <strain evidence="1 2">Pla52o</strain>
    </source>
</reference>
<sequence length="104" mass="12154">MEEIARPIPWFALVPSTLEIVGHRRRFELDAAPSRLFLHYMTGKNMWEKEMRDVGKKLSVAIAPNLFFIFLPNILLSSKTINAVGLNRRAQRTRRRWSILVCFV</sequence>
<comment type="caution">
    <text evidence="1">The sequence shown here is derived from an EMBL/GenBank/DDBJ whole genome shotgun (WGS) entry which is preliminary data.</text>
</comment>
<proteinExistence type="predicted"/>
<dbReference type="AlphaFoldDB" id="A0A5C6C8D8"/>
<gene>
    <name evidence="1" type="ORF">Pla52o_48160</name>
</gene>
<evidence type="ECO:0000313" key="1">
    <source>
        <dbReference type="EMBL" id="TWU20297.1"/>
    </source>
</evidence>
<keyword evidence="2" id="KW-1185">Reference proteome</keyword>
<dbReference type="Proteomes" id="UP000316304">
    <property type="component" value="Unassembled WGS sequence"/>
</dbReference>
<accession>A0A5C6C8D8</accession>
<protein>
    <submittedName>
        <fullName evidence="1">Uncharacterized protein</fullName>
    </submittedName>
</protein>
<name>A0A5C6C8D8_9BACT</name>
<dbReference type="EMBL" id="SJPT01000009">
    <property type="protein sequence ID" value="TWU20297.1"/>
    <property type="molecule type" value="Genomic_DNA"/>
</dbReference>